<dbReference type="AlphaFoldDB" id="A0A081RMI1"/>
<sequence>MRIIFLLLLVIACGFTFSNSFADEYPILVSVSTEDTPGNGDSFDNKISSNGKFVVFMSQASNLVENDRNHQQDIFVRDLINEKTYLVSVSSDGTQGAGESSNPSISGDGKRIVFATTNTFDSEDENEQVDIYLHELDSGITTWVSKPVQNFDDDGNEIEYEGGASWWPTISDDGDSVFFNGNPGSLGIDGIGNLIEYDVSSKSLSAVGLDVGNGWPGFDVSGNGKKIVFMSDDEMDSFPNSNRGDLFVYDVNSEELVWINEPIDEFNIPSQNNVVSIDYDGRYVAFRSTAPNLVENDENNDTSFFLHDLQTSETKLISITPDGEQFFANSSIDVSGNGEFVLFQSGRSMVVYDVELEKTIKLTDDGNSSSGIDFEGEFISFVTRDEHSQISVSTNPPPDEILRQQAEIEAEREADERELAALAEAESEREEAEREAEAEREEAEREQAISDAMAKREAERAAEAKRELEEKKSKIAAFVDKTKDPKYYVDRYNNEPKYKEWFHENYPYYDSIEQAVGLELTEKIPGWVKNIFGWYANDEVSEVELLNAIKYLINERILIVN</sequence>
<proteinExistence type="inferred from homology"/>
<dbReference type="PATRIC" id="fig|1502293.3.peg.1092"/>
<comment type="similarity">
    <text evidence="1">Belongs to the TolB family.</text>
</comment>
<name>A0A081RMI1_9ARCH</name>
<evidence type="ECO:0000313" key="4">
    <source>
        <dbReference type="Proteomes" id="UP000028059"/>
    </source>
</evidence>
<dbReference type="Pfam" id="PF07676">
    <property type="entry name" value="PD40"/>
    <property type="match status" value="1"/>
</dbReference>
<dbReference type="SUPFAM" id="SSF82171">
    <property type="entry name" value="DPP6 N-terminal domain-like"/>
    <property type="match status" value="1"/>
</dbReference>
<dbReference type="PANTHER" id="PTHR36842:SF1">
    <property type="entry name" value="PROTEIN TOLB"/>
    <property type="match status" value="1"/>
</dbReference>
<evidence type="ECO:0000313" key="3">
    <source>
        <dbReference type="EMBL" id="KEQ56404.1"/>
    </source>
</evidence>
<feature type="region of interest" description="Disordered" evidence="2">
    <location>
        <begin position="422"/>
        <end position="462"/>
    </location>
</feature>
<gene>
    <name evidence="3" type="ORF">AAA799N04_01176</name>
</gene>
<dbReference type="InterPro" id="IPR011659">
    <property type="entry name" value="WD40"/>
</dbReference>
<comment type="caution">
    <text evidence="3">The sequence shown here is derived from an EMBL/GenBank/DDBJ whole genome shotgun (WGS) entry which is preliminary data.</text>
</comment>
<feature type="compositionally biased region" description="Basic and acidic residues" evidence="2">
    <location>
        <begin position="431"/>
        <end position="462"/>
    </location>
</feature>
<organism evidence="3 4">
    <name type="scientific">Marine Group I thaumarchaeote SCGC AAA799-N04</name>
    <dbReference type="NCBI Taxonomy" id="1502293"/>
    <lineage>
        <taxon>Archaea</taxon>
        <taxon>Nitrososphaerota</taxon>
        <taxon>Marine Group I</taxon>
    </lineage>
</organism>
<evidence type="ECO:0000256" key="1">
    <source>
        <dbReference type="ARBA" id="ARBA00009820"/>
    </source>
</evidence>
<dbReference type="PANTHER" id="PTHR36842">
    <property type="entry name" value="PROTEIN TOLB HOMOLOG"/>
    <property type="match status" value="1"/>
</dbReference>
<keyword evidence="4" id="KW-1185">Reference proteome</keyword>
<reference evidence="3 4" key="1">
    <citation type="submission" date="2014-06" db="EMBL/GenBank/DDBJ databases">
        <authorList>
            <person name="Ngugi D.K."/>
            <person name="Blom J."/>
            <person name="Alam I."/>
            <person name="Rashid M."/>
            <person name="Ba Alawi W."/>
            <person name="Zhang G."/>
            <person name="Hikmawan T."/>
            <person name="Guan Y."/>
            <person name="Antunes A."/>
            <person name="Siam R."/>
            <person name="ElDorry H."/>
            <person name="Bajic V."/>
            <person name="Stingl U."/>
        </authorList>
    </citation>
    <scope>NUCLEOTIDE SEQUENCE [LARGE SCALE GENOMIC DNA]</scope>
    <source>
        <strain evidence="3">SCGC AAA799-N04</strain>
    </source>
</reference>
<dbReference type="InterPro" id="IPR011042">
    <property type="entry name" value="6-blade_b-propeller_TolB-like"/>
</dbReference>
<evidence type="ECO:0000256" key="2">
    <source>
        <dbReference type="SAM" id="MobiDB-lite"/>
    </source>
</evidence>
<accession>A0A081RMI1</accession>
<dbReference type="Proteomes" id="UP000028059">
    <property type="component" value="Unassembled WGS sequence"/>
</dbReference>
<dbReference type="Gene3D" id="2.120.10.30">
    <property type="entry name" value="TolB, C-terminal domain"/>
    <property type="match status" value="2"/>
</dbReference>
<dbReference type="EMBL" id="JOKN01000020">
    <property type="protein sequence ID" value="KEQ56404.1"/>
    <property type="molecule type" value="Genomic_DNA"/>
</dbReference>
<protein>
    <submittedName>
        <fullName evidence="3">Fibronectin type III domain-containing protein</fullName>
    </submittedName>
</protein>